<protein>
    <recommendedName>
        <fullName evidence="4">Secreted protein</fullName>
    </recommendedName>
</protein>
<reference evidence="2 3" key="1">
    <citation type="journal article" date="2007" name="Nature">
        <title>Evolution of genes and genomes on the Drosophila phylogeny.</title>
        <authorList>
            <consortium name="Drosophila 12 Genomes Consortium"/>
            <person name="Clark A.G."/>
            <person name="Eisen M.B."/>
            <person name="Smith D.R."/>
            <person name="Bergman C.M."/>
            <person name="Oliver B."/>
            <person name="Markow T.A."/>
            <person name="Kaufman T.C."/>
            <person name="Kellis M."/>
            <person name="Gelbart W."/>
            <person name="Iyer V.N."/>
            <person name="Pollard D.A."/>
            <person name="Sackton T.B."/>
            <person name="Larracuente A.M."/>
            <person name="Singh N.D."/>
            <person name="Abad J.P."/>
            <person name="Abt D.N."/>
            <person name="Adryan B."/>
            <person name="Aguade M."/>
            <person name="Akashi H."/>
            <person name="Anderson W.W."/>
            <person name="Aquadro C.F."/>
            <person name="Ardell D.H."/>
            <person name="Arguello R."/>
            <person name="Artieri C.G."/>
            <person name="Barbash D.A."/>
            <person name="Barker D."/>
            <person name="Barsanti P."/>
            <person name="Batterham P."/>
            <person name="Batzoglou S."/>
            <person name="Begun D."/>
            <person name="Bhutkar A."/>
            <person name="Blanco E."/>
            <person name="Bosak S.A."/>
            <person name="Bradley R.K."/>
            <person name="Brand A.D."/>
            <person name="Brent M.R."/>
            <person name="Brooks A.N."/>
            <person name="Brown R.H."/>
            <person name="Butlin R.K."/>
            <person name="Caggese C."/>
            <person name="Calvi B.R."/>
            <person name="Bernardo de Carvalho A."/>
            <person name="Caspi A."/>
            <person name="Castrezana S."/>
            <person name="Celniker S.E."/>
            <person name="Chang J.L."/>
            <person name="Chapple C."/>
            <person name="Chatterji S."/>
            <person name="Chinwalla A."/>
            <person name="Civetta A."/>
            <person name="Clifton S.W."/>
            <person name="Comeron J.M."/>
            <person name="Costello J.C."/>
            <person name="Coyne J.A."/>
            <person name="Daub J."/>
            <person name="David R.G."/>
            <person name="Delcher A.L."/>
            <person name="Delehaunty K."/>
            <person name="Do C.B."/>
            <person name="Ebling H."/>
            <person name="Edwards K."/>
            <person name="Eickbush T."/>
            <person name="Evans J.D."/>
            <person name="Filipski A."/>
            <person name="Findeiss S."/>
            <person name="Freyhult E."/>
            <person name="Fulton L."/>
            <person name="Fulton R."/>
            <person name="Garcia A.C."/>
            <person name="Gardiner A."/>
            <person name="Garfield D.A."/>
            <person name="Garvin B.E."/>
            <person name="Gibson G."/>
            <person name="Gilbert D."/>
            <person name="Gnerre S."/>
            <person name="Godfrey J."/>
            <person name="Good R."/>
            <person name="Gotea V."/>
            <person name="Gravely B."/>
            <person name="Greenberg A.J."/>
            <person name="Griffiths-Jones S."/>
            <person name="Gross S."/>
            <person name="Guigo R."/>
            <person name="Gustafson E.A."/>
            <person name="Haerty W."/>
            <person name="Hahn M.W."/>
            <person name="Halligan D.L."/>
            <person name="Halpern A.L."/>
            <person name="Halter G.M."/>
            <person name="Han M.V."/>
            <person name="Heger A."/>
            <person name="Hillier L."/>
            <person name="Hinrichs A.S."/>
            <person name="Holmes I."/>
            <person name="Hoskins R.A."/>
            <person name="Hubisz M.J."/>
            <person name="Hultmark D."/>
            <person name="Huntley M.A."/>
            <person name="Jaffe D.B."/>
            <person name="Jagadeeshan S."/>
            <person name="Jeck W.R."/>
            <person name="Johnson J."/>
            <person name="Jones C.D."/>
            <person name="Jordan W.C."/>
            <person name="Karpen G.H."/>
            <person name="Kataoka E."/>
            <person name="Keightley P.D."/>
            <person name="Kheradpour P."/>
            <person name="Kirkness E.F."/>
            <person name="Koerich L.B."/>
            <person name="Kristiansen K."/>
            <person name="Kudrna D."/>
            <person name="Kulathinal R.J."/>
            <person name="Kumar S."/>
            <person name="Kwok R."/>
            <person name="Lander E."/>
            <person name="Langley C.H."/>
            <person name="Lapoint R."/>
            <person name="Lazzaro B.P."/>
            <person name="Lee S.J."/>
            <person name="Levesque L."/>
            <person name="Li R."/>
            <person name="Lin C.F."/>
            <person name="Lin M.F."/>
            <person name="Lindblad-Toh K."/>
            <person name="Llopart A."/>
            <person name="Long M."/>
            <person name="Low L."/>
            <person name="Lozovsky E."/>
            <person name="Lu J."/>
            <person name="Luo M."/>
            <person name="Machado C.A."/>
            <person name="Makalowski W."/>
            <person name="Marzo M."/>
            <person name="Matsuda M."/>
            <person name="Matzkin L."/>
            <person name="McAllister B."/>
            <person name="McBride C.S."/>
            <person name="McKernan B."/>
            <person name="McKernan K."/>
            <person name="Mendez-Lago M."/>
            <person name="Minx P."/>
            <person name="Mollenhauer M.U."/>
            <person name="Montooth K."/>
            <person name="Mount S.M."/>
            <person name="Mu X."/>
            <person name="Myers E."/>
            <person name="Negre B."/>
            <person name="Newfeld S."/>
            <person name="Nielsen R."/>
            <person name="Noor M.A."/>
            <person name="O'Grady P."/>
            <person name="Pachter L."/>
            <person name="Papaceit M."/>
            <person name="Parisi M.J."/>
            <person name="Parisi M."/>
            <person name="Parts L."/>
            <person name="Pedersen J.S."/>
            <person name="Pesole G."/>
            <person name="Phillippy A.M."/>
            <person name="Ponting C.P."/>
            <person name="Pop M."/>
            <person name="Porcelli D."/>
            <person name="Powell J.R."/>
            <person name="Prohaska S."/>
            <person name="Pruitt K."/>
            <person name="Puig M."/>
            <person name="Quesneville H."/>
            <person name="Ram K.R."/>
            <person name="Rand D."/>
            <person name="Rasmussen M.D."/>
            <person name="Reed L.K."/>
            <person name="Reenan R."/>
            <person name="Reily A."/>
            <person name="Remington K.A."/>
            <person name="Rieger T.T."/>
            <person name="Ritchie M.G."/>
            <person name="Robin C."/>
            <person name="Rogers Y.H."/>
            <person name="Rohde C."/>
            <person name="Rozas J."/>
            <person name="Rubenfield M.J."/>
            <person name="Ruiz A."/>
            <person name="Russo S."/>
            <person name="Salzberg S.L."/>
            <person name="Sanchez-Gracia A."/>
            <person name="Saranga D.J."/>
            <person name="Sato H."/>
            <person name="Schaeffer S.W."/>
            <person name="Schatz M.C."/>
            <person name="Schlenke T."/>
            <person name="Schwartz R."/>
            <person name="Segarra C."/>
            <person name="Singh R.S."/>
            <person name="Sirot L."/>
            <person name="Sirota M."/>
            <person name="Sisneros N.B."/>
            <person name="Smith C.D."/>
            <person name="Smith T.F."/>
            <person name="Spieth J."/>
            <person name="Stage D.E."/>
            <person name="Stark A."/>
            <person name="Stephan W."/>
            <person name="Strausberg R.L."/>
            <person name="Strempel S."/>
            <person name="Sturgill D."/>
            <person name="Sutton G."/>
            <person name="Sutton G.G."/>
            <person name="Tao W."/>
            <person name="Teichmann S."/>
            <person name="Tobari Y.N."/>
            <person name="Tomimura Y."/>
            <person name="Tsolas J.M."/>
            <person name="Valente V.L."/>
            <person name="Venter E."/>
            <person name="Venter J.C."/>
            <person name="Vicario S."/>
            <person name="Vieira F.G."/>
            <person name="Vilella A.J."/>
            <person name="Villasante A."/>
            <person name="Walenz B."/>
            <person name="Wang J."/>
            <person name="Wasserman M."/>
            <person name="Watts T."/>
            <person name="Wilson D."/>
            <person name="Wilson R.K."/>
            <person name="Wing R.A."/>
            <person name="Wolfner M.F."/>
            <person name="Wong A."/>
            <person name="Wong G.K."/>
            <person name="Wu C.I."/>
            <person name="Wu G."/>
            <person name="Yamamoto D."/>
            <person name="Yang H.P."/>
            <person name="Yang S.P."/>
            <person name="Yorke J.A."/>
            <person name="Yoshida K."/>
            <person name="Zdobnov E."/>
            <person name="Zhang P."/>
            <person name="Zhang Y."/>
            <person name="Zimin A.V."/>
            <person name="Baldwin J."/>
            <person name="Abdouelleil A."/>
            <person name="Abdulkadir J."/>
            <person name="Abebe A."/>
            <person name="Abera B."/>
            <person name="Abreu J."/>
            <person name="Acer S.C."/>
            <person name="Aftuck L."/>
            <person name="Alexander A."/>
            <person name="An P."/>
            <person name="Anderson E."/>
            <person name="Anderson S."/>
            <person name="Arachi H."/>
            <person name="Azer M."/>
            <person name="Bachantsang P."/>
            <person name="Barry A."/>
            <person name="Bayul T."/>
            <person name="Berlin A."/>
            <person name="Bessette D."/>
            <person name="Bloom T."/>
            <person name="Blye J."/>
            <person name="Boguslavskiy L."/>
            <person name="Bonnet C."/>
            <person name="Boukhgalter B."/>
            <person name="Bourzgui I."/>
            <person name="Brown A."/>
            <person name="Cahill P."/>
            <person name="Channer S."/>
            <person name="Cheshatsang Y."/>
            <person name="Chuda L."/>
            <person name="Citroen M."/>
            <person name="Collymore A."/>
            <person name="Cooke P."/>
            <person name="Costello M."/>
            <person name="D'Aco K."/>
            <person name="Daza R."/>
            <person name="De Haan G."/>
            <person name="DeGray S."/>
            <person name="DeMaso C."/>
            <person name="Dhargay N."/>
            <person name="Dooley K."/>
            <person name="Dooley E."/>
            <person name="Doricent M."/>
            <person name="Dorje P."/>
            <person name="Dorjee K."/>
            <person name="Dupes A."/>
            <person name="Elong R."/>
            <person name="Falk J."/>
            <person name="Farina A."/>
            <person name="Faro S."/>
            <person name="Ferguson D."/>
            <person name="Fisher S."/>
            <person name="Foley C.D."/>
            <person name="Franke A."/>
            <person name="Friedrich D."/>
            <person name="Gadbois L."/>
            <person name="Gearin G."/>
            <person name="Gearin C.R."/>
            <person name="Giannoukos G."/>
            <person name="Goode T."/>
            <person name="Graham J."/>
            <person name="Grandbois E."/>
            <person name="Grewal S."/>
            <person name="Gyaltsen K."/>
            <person name="Hafez N."/>
            <person name="Hagos B."/>
            <person name="Hall J."/>
            <person name="Henson C."/>
            <person name="Hollinger A."/>
            <person name="Honan T."/>
            <person name="Huard M.D."/>
            <person name="Hughes L."/>
            <person name="Hurhula B."/>
            <person name="Husby M.E."/>
            <person name="Kamat A."/>
            <person name="Kanga B."/>
            <person name="Kashin S."/>
            <person name="Khazanovich D."/>
            <person name="Kisner P."/>
            <person name="Lance K."/>
            <person name="Lara M."/>
            <person name="Lee W."/>
            <person name="Lennon N."/>
            <person name="Letendre F."/>
            <person name="LeVine R."/>
            <person name="Lipovsky A."/>
            <person name="Liu X."/>
            <person name="Liu J."/>
            <person name="Liu S."/>
            <person name="Lokyitsang T."/>
            <person name="Lokyitsang Y."/>
            <person name="Lubonja R."/>
            <person name="Lui A."/>
            <person name="MacDonald P."/>
            <person name="Magnisalis V."/>
            <person name="Maru K."/>
            <person name="Matthews C."/>
            <person name="McCusker W."/>
            <person name="McDonough S."/>
            <person name="Mehta T."/>
            <person name="Meldrim J."/>
            <person name="Meneus L."/>
            <person name="Mihai O."/>
            <person name="Mihalev A."/>
            <person name="Mihova T."/>
            <person name="Mittelman R."/>
            <person name="Mlenga V."/>
            <person name="Montmayeur A."/>
            <person name="Mulrain L."/>
            <person name="Navidi A."/>
            <person name="Naylor J."/>
            <person name="Negash T."/>
            <person name="Nguyen T."/>
            <person name="Nguyen N."/>
            <person name="Nicol R."/>
            <person name="Norbu C."/>
            <person name="Norbu N."/>
            <person name="Novod N."/>
            <person name="O'Neill B."/>
            <person name="Osman S."/>
            <person name="Markiewicz E."/>
            <person name="Oyono O.L."/>
            <person name="Patti C."/>
            <person name="Phunkhang P."/>
            <person name="Pierre F."/>
            <person name="Priest M."/>
            <person name="Raghuraman S."/>
            <person name="Rege F."/>
            <person name="Reyes R."/>
            <person name="Rise C."/>
            <person name="Rogov P."/>
            <person name="Ross K."/>
            <person name="Ryan E."/>
            <person name="Settipalli S."/>
            <person name="Shea T."/>
            <person name="Sherpa N."/>
            <person name="Shi L."/>
            <person name="Shih D."/>
            <person name="Sparrow T."/>
            <person name="Spaulding J."/>
            <person name="Stalker J."/>
            <person name="Stange-Thomann N."/>
            <person name="Stavropoulos S."/>
            <person name="Stone C."/>
            <person name="Strader C."/>
            <person name="Tesfaye S."/>
            <person name="Thomson T."/>
            <person name="Thoulutsang Y."/>
            <person name="Thoulutsang D."/>
            <person name="Topham K."/>
            <person name="Topping I."/>
            <person name="Tsamla T."/>
            <person name="Vassiliev H."/>
            <person name="Vo A."/>
            <person name="Wangchuk T."/>
            <person name="Wangdi T."/>
            <person name="Weiand M."/>
            <person name="Wilkinson J."/>
            <person name="Wilson A."/>
            <person name="Yadav S."/>
            <person name="Young G."/>
            <person name="Yu Q."/>
            <person name="Zembek L."/>
            <person name="Zhong D."/>
            <person name="Zimmer A."/>
            <person name="Zwirko Z."/>
            <person name="Jaffe D.B."/>
            <person name="Alvarez P."/>
            <person name="Brockman W."/>
            <person name="Butler J."/>
            <person name="Chin C."/>
            <person name="Gnerre S."/>
            <person name="Grabherr M."/>
            <person name="Kleber M."/>
            <person name="Mauceli E."/>
            <person name="MacCallum I."/>
        </authorList>
    </citation>
    <scope>NUCLEOTIDE SEQUENCE [LARGE SCALE GENOMIC DNA]</scope>
    <source>
        <strain evidence="3">Tai18E2 / Tucson 14021-0261.01</strain>
    </source>
</reference>
<dbReference type="AlphaFoldDB" id="A0A0R1DTA2"/>
<evidence type="ECO:0000256" key="1">
    <source>
        <dbReference type="SAM" id="SignalP"/>
    </source>
</evidence>
<name>A0A0R1DTA2_DROYA</name>
<evidence type="ECO:0000313" key="2">
    <source>
        <dbReference type="EMBL" id="KRJ97894.1"/>
    </source>
</evidence>
<feature type="chain" id="PRO_5006402856" description="Secreted protein" evidence="1">
    <location>
        <begin position="27"/>
        <end position="105"/>
    </location>
</feature>
<evidence type="ECO:0008006" key="4">
    <source>
        <dbReference type="Google" id="ProtNLM"/>
    </source>
</evidence>
<dbReference type="EMBL" id="CM000157">
    <property type="protein sequence ID" value="KRJ97894.1"/>
    <property type="molecule type" value="Genomic_DNA"/>
</dbReference>
<dbReference type="KEGG" id="dya:Dyak_GE27295"/>
<dbReference type="Proteomes" id="UP000002282">
    <property type="component" value="Chromosome 2L"/>
</dbReference>
<keyword evidence="1" id="KW-0732">Signal</keyword>
<sequence length="105" mass="11113">MGGVAGQAPLACHRLLATAICLACQSAPAAIRSSGLPTLFLQGFSTWGLSGGKESNQCHISSFSPPQMQQQSVAPLKRVCVVLHHQQRQQKQICIVSCIAIRDGS</sequence>
<accession>A0A0R1DTA2</accession>
<gene>
    <name evidence="2" type="primary">Dyak\GE27295</name>
    <name evidence="2" type="synonym">GE27295</name>
    <name evidence="2" type="ORF">Dyak_GE27295</name>
</gene>
<reference evidence="2 3" key="2">
    <citation type="journal article" date="2007" name="PLoS Biol.">
        <title>Principles of genome evolution in the Drosophila melanogaster species group.</title>
        <authorList>
            <person name="Ranz J.M."/>
            <person name="Maurin D."/>
            <person name="Chan Y.S."/>
            <person name="von Grotthuss M."/>
            <person name="Hillier L.W."/>
            <person name="Roote J."/>
            <person name="Ashburner M."/>
            <person name="Bergman C.M."/>
        </authorList>
    </citation>
    <scope>NUCLEOTIDE SEQUENCE [LARGE SCALE GENOMIC DNA]</scope>
    <source>
        <strain evidence="3">Tai18E2 / Tucson 14021-0261.01</strain>
    </source>
</reference>
<keyword evidence="3" id="KW-1185">Reference proteome</keyword>
<organism evidence="2 3">
    <name type="scientific">Drosophila yakuba</name>
    <name type="common">Fruit fly</name>
    <dbReference type="NCBI Taxonomy" id="7245"/>
    <lineage>
        <taxon>Eukaryota</taxon>
        <taxon>Metazoa</taxon>
        <taxon>Ecdysozoa</taxon>
        <taxon>Arthropoda</taxon>
        <taxon>Hexapoda</taxon>
        <taxon>Insecta</taxon>
        <taxon>Pterygota</taxon>
        <taxon>Neoptera</taxon>
        <taxon>Endopterygota</taxon>
        <taxon>Diptera</taxon>
        <taxon>Brachycera</taxon>
        <taxon>Muscomorpha</taxon>
        <taxon>Ephydroidea</taxon>
        <taxon>Drosophilidae</taxon>
        <taxon>Drosophila</taxon>
        <taxon>Sophophora</taxon>
    </lineage>
</organism>
<evidence type="ECO:0000313" key="3">
    <source>
        <dbReference type="Proteomes" id="UP000002282"/>
    </source>
</evidence>
<proteinExistence type="predicted"/>
<feature type="signal peptide" evidence="1">
    <location>
        <begin position="1"/>
        <end position="26"/>
    </location>
</feature>